<dbReference type="Reactome" id="R-DME-159227">
    <property type="pathway name" value="Transport of the SLBP independent Mature mRNA"/>
</dbReference>
<evidence type="ECO:0000256" key="6">
    <source>
        <dbReference type="ARBA" id="ARBA00032656"/>
    </source>
</evidence>
<feature type="compositionally biased region" description="Polar residues" evidence="8">
    <location>
        <begin position="139"/>
        <end position="148"/>
    </location>
</feature>
<evidence type="ECO:0000256" key="3">
    <source>
        <dbReference type="ARBA" id="ARBA00022845"/>
    </source>
</evidence>
<comment type="similarity">
    <text evidence="1 7">Belongs to the eukaryotic initiation factor 4E family.</text>
</comment>
<reference evidence="11" key="1">
    <citation type="submission" date="1999-10" db="EMBL/GenBank/DDBJ databases">
        <title>Sequencing the distal X chromosome of Drosophila melanogaster.</title>
        <authorList>
            <person name="Papagiannakis G."/>
            <person name="Spanos L."/>
            <person name="Bolshakov V."/>
            <person name="Siden-Kiamos I."/>
            <person name="Louis C."/>
        </authorList>
    </citation>
    <scope>NUCLEOTIDE SEQUENCE</scope>
</reference>
<dbReference type="InterPro" id="IPR001040">
    <property type="entry name" value="TIF_eIF_4E"/>
</dbReference>
<dbReference type="GO" id="GO:0006413">
    <property type="term" value="P:translational initiation"/>
    <property type="evidence" value="ECO:0000316"/>
    <property type="project" value="FlyBase"/>
</dbReference>
<dbReference type="Reactome" id="R-DME-1169408">
    <property type="pathway name" value="ISG15 antiviral mechanism"/>
</dbReference>
<dbReference type="CTD" id="31059"/>
<gene>
    <name evidence="9 12" type="primary">eIF4E7</name>
    <name evidence="9" type="synonym">CG11392</name>
    <name evidence="9" type="synonym">CG11393</name>
    <name evidence="9" type="synonym">CT31794</name>
    <name evidence="9" type="synonym">Dmel\CG32859</name>
    <name evidence="9" type="synonym">EG:BACR42I17.1</name>
    <name evidence="9" type="synonym">eIF4E</name>
    <name evidence="9" type="synonym">eIF4E-7</name>
    <name evidence="9" type="synonym">eIF4F</name>
    <name evidence="9 12" type="ORF">CG32859</name>
    <name evidence="9" type="ORF">Dmel_CG32859</name>
</gene>
<reference evidence="10" key="8">
    <citation type="submission" date="2004-06" db="EMBL/GenBank/DDBJ databases">
        <authorList>
            <person name="Stapleton M."/>
            <person name="Carlson J."/>
            <person name="Chavez C."/>
            <person name="Frise E."/>
            <person name="George R."/>
            <person name="Pacleb J."/>
            <person name="Park S."/>
            <person name="Wan K."/>
            <person name="Yu C."/>
            <person name="Rubin G.M."/>
            <person name="Celniker S."/>
        </authorList>
    </citation>
    <scope>NUCLEOTIDE SEQUENCE</scope>
</reference>
<dbReference type="Reactome" id="R-DME-72702">
    <property type="pathway name" value="Ribosomal scanning and start codon recognition"/>
</dbReference>
<dbReference type="OMA" id="FWMDSML"/>
<evidence type="ECO:0000313" key="11">
    <source>
        <dbReference type="EMBL" id="CAB58111.1"/>
    </source>
</evidence>
<reference evidence="9" key="14">
    <citation type="journal article" date="2015" name="G3 (Bethesda)">
        <title>Gene Model Annotations for Drosophila melanogaster: The Rule-Benders.</title>
        <authorList>
            <consortium name="FlyBase Consortium"/>
            <person name="Crosby M.A."/>
            <person name="Gramates L.S."/>
            <person name="Dos Santos G."/>
            <person name="Matthews B.B."/>
            <person name="St Pierre S.E."/>
            <person name="Zhou P."/>
            <person name="Schroeder A.J."/>
            <person name="Falls K."/>
            <person name="Emmert D.B."/>
            <person name="Russo S.M."/>
            <person name="Gelbart W.M."/>
            <person name="null"/>
        </authorList>
    </citation>
    <scope>NUCLEOTIDE SEQUENCE</scope>
</reference>
<keyword evidence="4 7" id="KW-0694">RNA-binding</keyword>
<keyword evidence="2 7" id="KW-0396">Initiation factor</keyword>
<reference evidence="13" key="4">
    <citation type="journal article" date="2002" name="Genome Biol.">
        <title>Finishing a whole-genome shotgun: release 3 of the Drosophila melanogaster euchromatic genome sequence.</title>
        <authorList>
            <person name="Celniker S.E."/>
            <person name="Wheeler D.A."/>
            <person name="Kronmiller B."/>
            <person name="Carlson J.W."/>
            <person name="Halpern A."/>
            <person name="Patel S."/>
            <person name="Adams M."/>
            <person name="Champe M."/>
            <person name="Dugan S.P."/>
            <person name="Frise E."/>
            <person name="Hodgson A."/>
            <person name="George R.A."/>
            <person name="Hoskins R.A."/>
            <person name="Laverty T."/>
            <person name="Muzny D.M."/>
            <person name="Nelson C.R."/>
            <person name="Pacleb J.M."/>
            <person name="Park S."/>
            <person name="Pfeiffer B.D."/>
            <person name="Richards S."/>
            <person name="Sodergren E.J."/>
            <person name="Svirskas R."/>
            <person name="Tabor P.E."/>
            <person name="Wan K."/>
            <person name="Stapleton M."/>
            <person name="Sutton G.G."/>
            <person name="Venter C."/>
            <person name="Weinstock G."/>
            <person name="Scherer S.E."/>
            <person name="Myers E.W."/>
            <person name="Gibbs R.A."/>
            <person name="Rubin G.M."/>
        </authorList>
    </citation>
    <scope>NUCLEOTIDE SEQUENCE [LARGE SCALE GENOMIC DNA]</scope>
    <source>
        <strain evidence="13">Berkeley</strain>
    </source>
</reference>
<name>Q9W5B3_DROME</name>
<sequence>MLPNSFYRMRDFANPRTMFKSCANNNEYPTQGPQKVESPTDVTQPAAAPQSTEDTQPEKTQEPMNDPNKTSPSEPQKRGKGNRKGKKNQKNAPRTPSQTSKSSRSNNPGKDGKSTGNDDNEKGKGQGKQMVQQKENSPEQEQSTSAQYRKNVLDKDLQDKKLIEKNMQGKIITQENLLGQKVLMRLSEQKLLSLRLEPRIKQNTCPPAKKEDAVVAFDNSLEFLSLNNKCDDDLTIAAENAELLEVEDPQHPLNNCWTLWYLENDRNKSWEEMLHKVTSFDTVEKFWSLITHIKPPSELMLGSDYSLFKKGIRPMWEDEANVNGGRWVINLTKSAKMALDSFWMDAMLCLIGEACKHSDDLCGVVVNIRGKSNKISIWNADGGNQTTVLEIGRILRKVLRMDNIYVLEYQLHKDSKDKLGSTVKRIYTV</sequence>
<evidence type="ECO:0000256" key="7">
    <source>
        <dbReference type="RuleBase" id="RU004374"/>
    </source>
</evidence>
<reference evidence="9 13" key="11">
    <citation type="journal article" date="2007" name="Science">
        <title>The Release 5.1 annotation of Drosophila melanogaster heterochromatin.</title>
        <authorList>
            <person name="Smith C.D."/>
            <person name="Shu S."/>
            <person name="Mungall C.J."/>
            <person name="Karpen G.H."/>
        </authorList>
    </citation>
    <scope>NUCLEOTIDE SEQUENCE [LARGE SCALE GENOMIC DNA]</scope>
    <source>
        <strain evidence="13">Berkeley</strain>
    </source>
</reference>
<evidence type="ECO:0000256" key="2">
    <source>
        <dbReference type="ARBA" id="ARBA00022540"/>
    </source>
</evidence>
<dbReference type="Reactome" id="R-DME-159231">
    <property type="pathway name" value="Transport of Mature mRNA Derived from an Intronless Transcript"/>
</dbReference>
<evidence type="ECO:0000256" key="5">
    <source>
        <dbReference type="ARBA" id="ARBA00022917"/>
    </source>
</evidence>
<evidence type="ECO:0000256" key="1">
    <source>
        <dbReference type="ARBA" id="ARBA00009860"/>
    </source>
</evidence>
<dbReference type="FlyBase" id="FBgn0040368">
    <property type="gene designation" value="eIF4E7"/>
</dbReference>
<feature type="compositionally biased region" description="Polar residues" evidence="8">
    <location>
        <begin position="22"/>
        <end position="33"/>
    </location>
</feature>
<dbReference type="eggNOG" id="KOG1670">
    <property type="taxonomic scope" value="Eukaryota"/>
</dbReference>
<dbReference type="KEGG" id="dme:Dmel_CG32859"/>
<dbReference type="RefSeq" id="NP_726718.1">
    <property type="nucleotide sequence ID" value="NM_166870.2"/>
</dbReference>
<evidence type="ECO:0000313" key="13">
    <source>
        <dbReference type="Proteomes" id="UP000000803"/>
    </source>
</evidence>
<keyword evidence="3" id="KW-0810">Translation regulation</keyword>
<dbReference type="AGR" id="FB:FBgn0040368"/>
<reference evidence="13" key="6">
    <citation type="journal article" date="2002" name="Genome Biol.">
        <title>The transposable elements of the Drosophila melanogaster euchromatin: a genomics perspective.</title>
        <authorList>
            <person name="Kaminker J.S."/>
            <person name="Bergman C.M."/>
            <person name="Kronmiller B."/>
            <person name="Carlson J."/>
            <person name="Svirskas R."/>
            <person name="Patel S."/>
            <person name="Frise E."/>
            <person name="Wheeler D.A."/>
            <person name="Lewis S.E."/>
            <person name="Rubin G.M."/>
            <person name="Ashburner M."/>
            <person name="Celniker S.E."/>
        </authorList>
    </citation>
    <scope>NUCLEOTIDE SEQUENCE [LARGE SCALE GENOMIC DNA]</scope>
    <source>
        <strain evidence="13">Berkeley</strain>
    </source>
</reference>
<evidence type="ECO:0000313" key="10">
    <source>
        <dbReference type="EMBL" id="AAT47778.1"/>
    </source>
</evidence>
<dbReference type="Reactome" id="R-DME-159230">
    <property type="pathway name" value="Transport of the SLBP Dependant Mature mRNA"/>
</dbReference>
<dbReference type="EMBL" id="AL121806">
    <property type="protein sequence ID" value="CAB58111.1"/>
    <property type="molecule type" value="Genomic_DNA"/>
</dbReference>
<dbReference type="Reactome" id="R-DME-156827">
    <property type="pathway name" value="L13a-mediated translational silencing of Ceruloplasmin expression"/>
</dbReference>
<dbReference type="IntAct" id="Q9W5B3">
    <property type="interactions" value="5"/>
</dbReference>
<dbReference type="GO" id="GO:0000339">
    <property type="term" value="F:RNA cap binding"/>
    <property type="evidence" value="ECO:0000250"/>
    <property type="project" value="FlyBase"/>
</dbReference>
<evidence type="ECO:0000313" key="12">
    <source>
        <dbReference type="FlyBase" id="FBgn0040368"/>
    </source>
</evidence>
<reference evidence="9" key="13">
    <citation type="journal article" date="2015" name="G3 (Bethesda)">
        <title>Gene Model Annotations for Drosophila melanogaster: Impact of High-Throughput Data.</title>
        <authorList>
            <consortium name="FlyBase Consortium"/>
            <person name="Matthews B.B."/>
            <person name="Dos Santos G."/>
            <person name="Crosby M.A."/>
            <person name="Emmert D.B."/>
            <person name="St Pierre S.E."/>
            <person name="Gramates L.S."/>
            <person name="Zhou P."/>
            <person name="Schroeder A.J."/>
            <person name="Falls K."/>
            <person name="Strelets V."/>
            <person name="Russo S.M."/>
            <person name="Gelbart W.M."/>
            <person name="null"/>
        </authorList>
    </citation>
    <scope>NUCLEOTIDE SEQUENCE</scope>
</reference>
<dbReference type="Gene3D" id="3.30.760.10">
    <property type="entry name" value="RNA Cap, Translation Initiation Factor Eif4e"/>
    <property type="match status" value="1"/>
</dbReference>
<feature type="region of interest" description="Disordered" evidence="8">
    <location>
        <begin position="1"/>
        <end position="153"/>
    </location>
</feature>
<dbReference type="PANTHER" id="PTHR11960:SF8">
    <property type="entry name" value="EUKARYOTIC TRANSLATION INITIATION FACTOR 4E1-RELATED"/>
    <property type="match status" value="1"/>
</dbReference>
<dbReference type="GeneID" id="31059"/>
<reference evidence="9 13" key="7">
    <citation type="journal article" date="2002" name="Genome Biol.">
        <title>Heterochromatic sequences in a Drosophila whole-genome shotgun assembly.</title>
        <authorList>
            <person name="Hoskins R.A."/>
            <person name="Smith C.D."/>
            <person name="Carlson J.W."/>
            <person name="Carvalho A.B."/>
            <person name="Halpern A."/>
            <person name="Kaminker J.S."/>
            <person name="Kennedy C."/>
            <person name="Mungall C.J."/>
            <person name="Sullivan B.A."/>
            <person name="Sutton G.G."/>
            <person name="Yasuhara J.C."/>
            <person name="Wakimoto B.T."/>
            <person name="Myers E.W."/>
            <person name="Celniker S.E."/>
            <person name="Rubin G.M."/>
            <person name="Karpen G.H."/>
        </authorList>
    </citation>
    <scope>NUCLEOTIDE SEQUENCE [LARGE SCALE GENOMIC DNA]</scope>
    <source>
        <strain evidence="13">Berkeley</strain>
    </source>
</reference>
<reference evidence="9 13" key="9">
    <citation type="journal article" date="2005" name="PLoS Comput. Biol.">
        <title>Combined evidence annotation of transposable elements in genome sequences.</title>
        <authorList>
            <person name="Quesneville H."/>
            <person name="Bergman C.M."/>
            <person name="Andrieu O."/>
            <person name="Autard D."/>
            <person name="Nouaud D."/>
            <person name="Ashburner M."/>
            <person name="Anxolabehere D."/>
        </authorList>
    </citation>
    <scope>NUCLEOTIDE SEQUENCE [LARGE SCALE GENOMIC DNA]</scope>
    <source>
        <strain evidence="13">Berkeley</strain>
    </source>
</reference>
<dbReference type="Bgee" id="FBgn0040368">
    <property type="expression patterns" value="Expressed in early-mid elongation-stage spermatid (Drosophila) in testis and 22 other cell types or tissues"/>
</dbReference>
<dbReference type="Pfam" id="PF01652">
    <property type="entry name" value="IF4E"/>
    <property type="match status" value="1"/>
</dbReference>
<dbReference type="Proteomes" id="UP000000803">
    <property type="component" value="Chromosome X"/>
</dbReference>
<protein>
    <recommendedName>
        <fullName evidence="6">eIF-4F 25 kDa subunit</fullName>
    </recommendedName>
</protein>
<dbReference type="GO" id="GO:0006417">
    <property type="term" value="P:regulation of translation"/>
    <property type="evidence" value="ECO:0007669"/>
    <property type="project" value="UniProtKB-KW"/>
</dbReference>
<dbReference type="STRING" id="7227.FBpp0070242"/>
<dbReference type="PaxDb" id="7227-FBpp0070242"/>
<dbReference type="Reactome" id="R-DME-72649">
    <property type="pathway name" value="Translation initiation complex formation"/>
</dbReference>
<dbReference type="GO" id="GO:0003743">
    <property type="term" value="F:translation initiation factor activity"/>
    <property type="evidence" value="ECO:0000316"/>
    <property type="project" value="FlyBase"/>
</dbReference>
<dbReference type="Reactome" id="R-DME-72662">
    <property type="pathway name" value="Activation of the mRNA upon binding of the cap-binding complex and eIFs, and subsequent binding to 43S"/>
</dbReference>
<dbReference type="EMBL" id="AE014298">
    <property type="protein sequence ID" value="AAF45584.2"/>
    <property type="molecule type" value="Genomic_DNA"/>
</dbReference>
<dbReference type="SMR" id="Q9W5B3"/>
<accession>Q9W5B3</accession>
<dbReference type="GO" id="GO:0031370">
    <property type="term" value="F:eukaryotic initiation factor 4G binding"/>
    <property type="evidence" value="ECO:0000353"/>
    <property type="project" value="FlyBase"/>
</dbReference>
<dbReference type="HOGENOM" id="CLU_650958_0_0_1"/>
<accession>Q9NF36</accession>
<dbReference type="OrthoDB" id="590761at2759"/>
<reference evidence="11" key="2">
    <citation type="submission" date="1999-12" db="EMBL/GenBank/DDBJ databases">
        <authorList>
            <person name="Benos P."/>
        </authorList>
    </citation>
    <scope>NUCLEOTIDE SEQUENCE</scope>
</reference>
<feature type="compositionally biased region" description="Polar residues" evidence="8">
    <location>
        <begin position="92"/>
        <end position="108"/>
    </location>
</feature>
<dbReference type="FunCoup" id="Q9W5B3">
    <property type="interactions" value="1037"/>
</dbReference>
<reference evidence="9 13" key="12">
    <citation type="journal article" date="2007" name="Science">
        <title>Sequence finishing and mapping of Drosophila melanogaster heterochromatin.</title>
        <authorList>
            <person name="Hoskins R.A."/>
            <person name="Carlson J.W."/>
            <person name="Kennedy C."/>
            <person name="Acevedo D."/>
            <person name="Evans-Holm M."/>
            <person name="Frise E."/>
            <person name="Wan K.H."/>
            <person name="Park S."/>
            <person name="Mendez-Lago M."/>
            <person name="Rossi F."/>
            <person name="Villasante A."/>
            <person name="Dimitri P."/>
            <person name="Karpen G.H."/>
            <person name="Celniker S.E."/>
        </authorList>
    </citation>
    <scope>NUCLEOTIDE SEQUENCE [LARGE SCALE GENOMIC DNA]</scope>
    <source>
        <strain evidence="13">Berkeley</strain>
    </source>
</reference>
<dbReference type="DNASU" id="31059"/>
<proteinExistence type="evidence at transcript level"/>
<reference evidence="9" key="17">
    <citation type="submission" date="2024-06" db="EMBL/GenBank/DDBJ databases">
        <title>Drosophila melanogaster release 4 sequence.</title>
        <authorList>
            <consortium name="Berkeley Drosophila Genome Project"/>
            <person name="Celniker S."/>
            <person name="Carlson J."/>
            <person name="Wan K."/>
            <person name="Pfeiffer B."/>
            <person name="Frise E."/>
            <person name="George R."/>
            <person name="Hoskins R."/>
            <person name="Stapleton M."/>
            <person name="Pacleb J."/>
            <person name="Park S."/>
            <person name="Svirskas R."/>
            <person name="Smith E."/>
            <person name="Yu C."/>
            <person name="Rubin G."/>
        </authorList>
    </citation>
    <scope>NUCLEOTIDE SEQUENCE</scope>
</reference>
<dbReference type="SUPFAM" id="SSF55418">
    <property type="entry name" value="eIF4e-like"/>
    <property type="match status" value="1"/>
</dbReference>
<feature type="compositionally biased region" description="Basic residues" evidence="8">
    <location>
        <begin position="78"/>
        <end position="89"/>
    </location>
</feature>
<dbReference type="VEuPathDB" id="VectorBase:FBgn0040368"/>
<dbReference type="BioGRID-ORCS" id="31059">
    <property type="hits" value="0 hits in 3 CRISPR screens"/>
</dbReference>
<dbReference type="GO" id="GO:0000340">
    <property type="term" value="F:RNA 7-methylguanosine cap binding"/>
    <property type="evidence" value="ECO:0000314"/>
    <property type="project" value="FlyBase"/>
</dbReference>
<dbReference type="InterPro" id="IPR019770">
    <property type="entry name" value="TIF_eIF_4E_CS"/>
</dbReference>
<reference evidence="9 13" key="3">
    <citation type="journal article" date="2000" name="Science">
        <title>The genome sequence of Drosophila melanogaster.</title>
        <authorList>
            <person name="Adams M.D."/>
            <person name="Celniker S.E."/>
            <person name="Holt R.A."/>
            <person name="Evans C.A."/>
            <person name="Gocayne J.D."/>
            <person name="Amanatides P.G."/>
            <person name="Scherer S.E."/>
            <person name="Li P.W."/>
            <person name="Hoskins R.A."/>
            <person name="Galle R.F."/>
            <person name="George R.A."/>
            <person name="Lewis S.E."/>
            <person name="Richards S."/>
            <person name="Ashburner M."/>
            <person name="Henderson S.N."/>
            <person name="Sutton G.G."/>
            <person name="Wortman J.R."/>
            <person name="Yandell M.D."/>
            <person name="Zhang Q."/>
            <person name="Chen L.X."/>
            <person name="Brandon R.C."/>
            <person name="Rogers Y.H."/>
            <person name="Blazej R.G."/>
            <person name="Champe M."/>
            <person name="Pfeiffer B.D."/>
            <person name="Wan K.H."/>
            <person name="Doyle C."/>
            <person name="Baxter E.G."/>
            <person name="Helt G."/>
            <person name="Nelson C.R."/>
            <person name="Gabor G.L."/>
            <person name="Abril J.F."/>
            <person name="Agbayani A."/>
            <person name="An H.J."/>
            <person name="Andrews-Pfannkoch C."/>
            <person name="Baldwin D."/>
            <person name="Ballew R.M."/>
            <person name="Basu A."/>
            <person name="Baxendale J."/>
            <person name="Bayraktaroglu L."/>
            <person name="Beasley E.M."/>
            <person name="Beeson K.Y."/>
            <person name="Benos P.V."/>
            <person name="Berman B.P."/>
            <person name="Bhandari D."/>
            <person name="Bolshakov S."/>
            <person name="Borkova D."/>
            <person name="Botchan M.R."/>
            <person name="Bouck J."/>
            <person name="Brokstein P."/>
            <person name="Brottier P."/>
            <person name="Burtis K.C."/>
            <person name="Busam D.A."/>
            <person name="Butler H."/>
            <person name="Cadieu E."/>
            <person name="Center A."/>
            <person name="Chandra I."/>
            <person name="Cherry J.M."/>
            <person name="Cawley S."/>
            <person name="Dahlke C."/>
            <person name="Davenport L.B."/>
            <person name="Davies P."/>
            <person name="de Pablos B."/>
            <person name="Delcher A."/>
            <person name="Deng Z."/>
            <person name="Mays A.D."/>
            <person name="Dew I."/>
            <person name="Dietz S.M."/>
            <person name="Dodson K."/>
            <person name="Doup L.E."/>
            <person name="Downes M."/>
            <person name="Dugan-Rocha S."/>
            <person name="Dunkov B.C."/>
            <person name="Dunn P."/>
            <person name="Durbin K.J."/>
            <person name="Evangelista C.C."/>
            <person name="Ferraz C."/>
            <person name="Ferriera S."/>
            <person name="Fleischmann W."/>
            <person name="Fosler C."/>
            <person name="Gabrielian A.E."/>
            <person name="Garg N.S."/>
            <person name="Gelbart W.M."/>
            <person name="Glasser K."/>
            <person name="Glodek A."/>
            <person name="Gong F."/>
            <person name="Gorrell J.H."/>
            <person name="Gu Z."/>
            <person name="Guan P."/>
            <person name="Harris M."/>
            <person name="Harris N.L."/>
            <person name="Harvey D."/>
            <person name="Heiman T.J."/>
            <person name="Hernandez J.R."/>
            <person name="Houck J."/>
            <person name="Hostin D."/>
            <person name="Houston K.A."/>
            <person name="Howland T.J."/>
            <person name="Wei M.H."/>
            <person name="Ibegwam C."/>
            <person name="Jalali M."/>
            <person name="Kalush F."/>
            <person name="Karpen G.H."/>
            <person name="Ke Z."/>
            <person name="Kennison J.A."/>
            <person name="Ketchum K.A."/>
            <person name="Kimmel B.E."/>
            <person name="Kodira C.D."/>
            <person name="Kraft C."/>
            <person name="Kravitz S."/>
            <person name="Kulp D."/>
            <person name="Lai Z."/>
            <person name="Lasko P."/>
            <person name="Lei Y."/>
            <person name="Levitsky A.A."/>
            <person name="Li J."/>
            <person name="Li Z."/>
            <person name="Liang Y."/>
            <person name="Lin X."/>
            <person name="Liu X."/>
            <person name="Mattei B."/>
            <person name="McIntosh T.C."/>
            <person name="McLeod M.P."/>
            <person name="McPherson D."/>
            <person name="Merkulov G."/>
            <person name="Milshina N.V."/>
            <person name="Mobarry C."/>
            <person name="Morris J."/>
            <person name="Moshrefi A."/>
            <person name="Mount S.M."/>
            <person name="Moy M."/>
            <person name="Murphy B."/>
            <person name="Murphy L."/>
            <person name="Muzny D.M."/>
            <person name="Nelson D.L."/>
            <person name="Nelson D.R."/>
            <person name="Nelson K.A."/>
            <person name="Nixon K."/>
            <person name="Nusskern D.R."/>
            <person name="Pacleb J.M."/>
            <person name="Palazzolo M."/>
            <person name="Pittman G.S."/>
            <person name="Pan S."/>
            <person name="Pollard J."/>
            <person name="Puri V."/>
            <person name="Reese M.G."/>
            <person name="Reinert K."/>
            <person name="Remington K."/>
            <person name="Saunders R.D."/>
            <person name="Scheeler F."/>
            <person name="Shen H."/>
            <person name="Shue B.C."/>
            <person name="Siden-Kiamos I."/>
            <person name="Simpson M."/>
            <person name="Skupski M.P."/>
            <person name="Smith T."/>
            <person name="Spier E."/>
            <person name="Spradling A.C."/>
            <person name="Stapleton M."/>
            <person name="Strong R."/>
            <person name="Sun E."/>
            <person name="Svirskas R."/>
            <person name="Tector C."/>
            <person name="Turner R."/>
            <person name="Venter E."/>
            <person name="Wang A.H."/>
            <person name="Wang X."/>
            <person name="Wang Z.Y."/>
            <person name="Wassarman D.A."/>
            <person name="Weinstock G.M."/>
            <person name="Weissenbach J."/>
            <person name="Williams S.M."/>
            <person name="WoodageT"/>
            <person name="Worley K.C."/>
            <person name="Wu D."/>
            <person name="Yang S."/>
            <person name="Yao Q.A."/>
            <person name="Ye J."/>
            <person name="Yeh R.F."/>
            <person name="Zaveri J.S."/>
            <person name="Zhan M."/>
            <person name="Zhang G."/>
            <person name="Zhao Q."/>
            <person name="Zheng L."/>
            <person name="Zheng X.H."/>
            <person name="Zhong F.N."/>
            <person name="Zhong W."/>
            <person name="Zhou X."/>
            <person name="Zhu S."/>
            <person name="Zhu X."/>
            <person name="Smith H.O."/>
            <person name="Gibbs R.A."/>
            <person name="Myers E.W."/>
            <person name="Rubin G.M."/>
            <person name="Venter J.C."/>
        </authorList>
    </citation>
    <scope>NUCLEOTIDE SEQUENCE [LARGE SCALE GENOMIC DNA]</scope>
    <source>
        <strain evidence="13">Berkeley</strain>
    </source>
</reference>
<evidence type="ECO:0000313" key="9">
    <source>
        <dbReference type="EMBL" id="AAF45584.2"/>
    </source>
</evidence>
<evidence type="ECO:0000256" key="8">
    <source>
        <dbReference type="SAM" id="MobiDB-lite"/>
    </source>
</evidence>
<dbReference type="PANTHER" id="PTHR11960">
    <property type="entry name" value="EUKARYOTIC TRANSLATION INITIATION FACTOR 4E RELATED"/>
    <property type="match status" value="1"/>
</dbReference>
<dbReference type="InterPro" id="IPR023398">
    <property type="entry name" value="TIF_eIF4e-like"/>
</dbReference>
<dbReference type="Reactome" id="R-DME-166208">
    <property type="pathway name" value="mTORC1-mediated signalling"/>
</dbReference>
<dbReference type="AlphaFoldDB" id="Q9W5B3"/>
<reference evidence="13" key="5">
    <citation type="journal article" date="2002" name="Genome Biol.">
        <title>Annotation of the Drosophila melanogaster euchromatic genome: a systematic review.</title>
        <authorList>
            <person name="Misra S."/>
            <person name="Crosby M.A."/>
            <person name="Mungall C.J."/>
            <person name="Matthews B.B."/>
            <person name="Campbell K.S."/>
            <person name="Hradecky P."/>
            <person name="Huang Y."/>
            <person name="Kaminker J.S."/>
            <person name="Millburn G.H."/>
            <person name="Prochnik S.E."/>
            <person name="Smith C.D."/>
            <person name="Tupy J.L."/>
            <person name="Whitfied E.J."/>
            <person name="Bayraktaroglu L."/>
            <person name="Berman B.P."/>
            <person name="Bettencourt B.R."/>
            <person name="Celniker S.E."/>
            <person name="de Grey A.D."/>
            <person name="Drysdale R.A."/>
            <person name="Harris N.L."/>
            <person name="Richter J."/>
            <person name="Russo S."/>
            <person name="Schroeder A.J."/>
            <person name="Shu S.Q."/>
            <person name="Stapleton M."/>
            <person name="Yamada C."/>
            <person name="Ashburner M."/>
            <person name="Gelbart W.M."/>
            <person name="Rubin G.M."/>
            <person name="Lewis S.E."/>
        </authorList>
    </citation>
    <scope>GENOME REANNOTATION</scope>
    <source>
        <strain evidence="13">Berkeley</strain>
    </source>
</reference>
<reference evidence="9" key="10">
    <citation type="submission" date="2006-08" db="EMBL/GenBank/DDBJ databases">
        <authorList>
            <person name="Celniker S."/>
            <person name="Carlson J."/>
            <person name="Wan K."/>
            <person name="Frise E."/>
            <person name="Hoskins R."/>
            <person name="Park S."/>
            <person name="Svirskas R."/>
            <person name="Rubin G."/>
        </authorList>
    </citation>
    <scope>NUCLEOTIDE SEQUENCE</scope>
</reference>
<keyword evidence="13" id="KW-1185">Reference proteome</keyword>
<evidence type="ECO:0000256" key="4">
    <source>
        <dbReference type="ARBA" id="ARBA00022884"/>
    </source>
</evidence>
<reference evidence="9" key="15">
    <citation type="journal article" date="2015" name="Genome Res.">
        <title>The Release 6 reference sequence of the Drosophila melanogaster genome.</title>
        <authorList>
            <person name="Hoskins R.A."/>
            <person name="Carlson J.W."/>
            <person name="Wan K.H."/>
            <person name="Park S."/>
            <person name="Mendez I."/>
            <person name="Galle S.E."/>
            <person name="Booth B.W."/>
            <person name="Pfeiffer B.D."/>
            <person name="George R.A."/>
            <person name="Svirskas R."/>
            <person name="Krzywinski M."/>
            <person name="Schein J."/>
            <person name="Accardo M.C."/>
            <person name="Damia E."/>
            <person name="Messina G."/>
            <person name="Mendez-Lago M."/>
            <person name="de Pablos B."/>
            <person name="Demakova O.V."/>
            <person name="Andreyeva E.N."/>
            <person name="Boldyreva L.V."/>
            <person name="Marra M."/>
            <person name="Carvalho A.B."/>
            <person name="Dimitri P."/>
            <person name="Villasante A."/>
            <person name="Zhimulev I.F."/>
            <person name="Rubin G.M."/>
            <person name="Karpen G.H."/>
            <person name="Celniker S.E."/>
        </authorList>
    </citation>
    <scope>NUCLEOTIDE SEQUENCE</scope>
</reference>
<keyword evidence="5 7" id="KW-0648">Protein biosynthesis</keyword>
<dbReference type="GO" id="GO:0016281">
    <property type="term" value="C:eukaryotic translation initiation factor 4F complex"/>
    <property type="evidence" value="ECO:0000353"/>
    <property type="project" value="FlyBase"/>
</dbReference>
<dbReference type="UCSC" id="CG32859-RA">
    <property type="organism name" value="d. melanogaster"/>
</dbReference>
<reference evidence="9" key="16">
    <citation type="submission" date="2023-12" db="EMBL/GenBank/DDBJ databases">
        <authorList>
            <consortium name="FlyBase"/>
        </authorList>
    </citation>
    <scope>NUCLEOTIDE SEQUENCE</scope>
</reference>
<dbReference type="PROSITE" id="PS00813">
    <property type="entry name" value="IF4E"/>
    <property type="match status" value="1"/>
</dbReference>
<organism evidence="9 13">
    <name type="scientific">Drosophila melanogaster</name>
    <name type="common">Fruit fly</name>
    <dbReference type="NCBI Taxonomy" id="7227"/>
    <lineage>
        <taxon>Eukaryota</taxon>
        <taxon>Metazoa</taxon>
        <taxon>Ecdysozoa</taxon>
        <taxon>Arthropoda</taxon>
        <taxon>Hexapoda</taxon>
        <taxon>Insecta</taxon>
        <taxon>Pterygota</taxon>
        <taxon>Neoptera</taxon>
        <taxon>Endopterygota</taxon>
        <taxon>Diptera</taxon>
        <taxon>Brachycera</taxon>
        <taxon>Muscomorpha</taxon>
        <taxon>Ephydroidea</taxon>
        <taxon>Drosophilidae</taxon>
        <taxon>Drosophila</taxon>
        <taxon>Sophophora</taxon>
    </lineage>
</organism>
<dbReference type="EMBL" id="BT014927">
    <property type="protein sequence ID" value="AAT47778.1"/>
    <property type="molecule type" value="mRNA"/>
</dbReference>